<feature type="domain" description="N-acetyltransferase" evidence="3">
    <location>
        <begin position="18"/>
        <end position="200"/>
    </location>
</feature>
<comment type="caution">
    <text evidence="4">The sequence shown here is derived from an EMBL/GenBank/DDBJ whole genome shotgun (WGS) entry which is preliminary data.</text>
</comment>
<accession>A0A9W9JKB6</accession>
<dbReference type="InterPro" id="IPR000182">
    <property type="entry name" value="GNAT_dom"/>
</dbReference>
<dbReference type="CDD" id="cd04301">
    <property type="entry name" value="NAT_SF"/>
    <property type="match status" value="1"/>
</dbReference>
<dbReference type="OrthoDB" id="30840at2759"/>
<organism evidence="4 5">
    <name type="scientific">Penicillium cinerascens</name>
    <dbReference type="NCBI Taxonomy" id="70096"/>
    <lineage>
        <taxon>Eukaryota</taxon>
        <taxon>Fungi</taxon>
        <taxon>Dikarya</taxon>
        <taxon>Ascomycota</taxon>
        <taxon>Pezizomycotina</taxon>
        <taxon>Eurotiomycetes</taxon>
        <taxon>Eurotiomycetidae</taxon>
        <taxon>Eurotiales</taxon>
        <taxon>Aspergillaceae</taxon>
        <taxon>Penicillium</taxon>
    </lineage>
</organism>
<sequence>MPSTTHLDQCSALSGLDFYLRPLSIADVKSCVIVESAFPEQERCSEEKFTYRLTQSPTLSLGLFLREPSNDRLIGHVIGNRTSSPVITDGSMLMPEHWRSLPAGKPLTSGGQLIGNDPNGKTIAMHSVVMTPEFQRGGIGRALVKDYVKYVKDNMDGERVALIAHDYLVGFYESAGFENLGVSEVRFAGGGWYDMVLPVGSRV</sequence>
<dbReference type="PANTHER" id="PTHR10908">
    <property type="entry name" value="SEROTONIN N-ACETYLTRANSFERASE"/>
    <property type="match status" value="1"/>
</dbReference>
<dbReference type="AlphaFoldDB" id="A0A9W9JKB6"/>
<dbReference type="Gene3D" id="3.40.630.30">
    <property type="match status" value="1"/>
</dbReference>
<gene>
    <name evidence="4" type="ORF">N7498_007662</name>
</gene>
<evidence type="ECO:0000259" key="3">
    <source>
        <dbReference type="PROSITE" id="PS51186"/>
    </source>
</evidence>
<evidence type="ECO:0000256" key="1">
    <source>
        <dbReference type="ARBA" id="ARBA00022679"/>
    </source>
</evidence>
<dbReference type="GeneID" id="83182025"/>
<dbReference type="InterPro" id="IPR051635">
    <property type="entry name" value="SNAT-like"/>
</dbReference>
<keyword evidence="1" id="KW-0808">Transferase</keyword>
<reference evidence="4" key="2">
    <citation type="journal article" date="2023" name="IMA Fungus">
        <title>Comparative genomic study of the Penicillium genus elucidates a diverse pangenome and 15 lateral gene transfer events.</title>
        <authorList>
            <person name="Petersen C."/>
            <person name="Sorensen T."/>
            <person name="Nielsen M.R."/>
            <person name="Sondergaard T.E."/>
            <person name="Sorensen J.L."/>
            <person name="Fitzpatrick D.A."/>
            <person name="Frisvad J.C."/>
            <person name="Nielsen K.L."/>
        </authorList>
    </citation>
    <scope>NUCLEOTIDE SEQUENCE</scope>
    <source>
        <strain evidence="4">IBT 15544</strain>
    </source>
</reference>
<dbReference type="PROSITE" id="PS51186">
    <property type="entry name" value="GNAT"/>
    <property type="match status" value="1"/>
</dbReference>
<dbReference type="Pfam" id="PF13673">
    <property type="entry name" value="Acetyltransf_10"/>
    <property type="match status" value="1"/>
</dbReference>
<dbReference type="InterPro" id="IPR016181">
    <property type="entry name" value="Acyl_CoA_acyltransferase"/>
</dbReference>
<dbReference type="GO" id="GO:0004059">
    <property type="term" value="F:aralkylamine N-acetyltransferase activity"/>
    <property type="evidence" value="ECO:0007669"/>
    <property type="project" value="TreeGrafter"/>
</dbReference>
<dbReference type="PANTHER" id="PTHR10908:SF0">
    <property type="entry name" value="SEROTONIN N-ACETYLTRANSFERASE"/>
    <property type="match status" value="1"/>
</dbReference>
<name>A0A9W9JKB6_9EURO</name>
<dbReference type="EMBL" id="JAPQKR010000014">
    <property type="protein sequence ID" value="KAJ5198545.1"/>
    <property type="molecule type" value="Genomic_DNA"/>
</dbReference>
<proteinExistence type="predicted"/>
<dbReference type="Proteomes" id="UP001150904">
    <property type="component" value="Unassembled WGS sequence"/>
</dbReference>
<evidence type="ECO:0000256" key="2">
    <source>
        <dbReference type="ARBA" id="ARBA00023315"/>
    </source>
</evidence>
<keyword evidence="5" id="KW-1185">Reference proteome</keyword>
<evidence type="ECO:0000313" key="5">
    <source>
        <dbReference type="Proteomes" id="UP001150904"/>
    </source>
</evidence>
<dbReference type="GO" id="GO:0005737">
    <property type="term" value="C:cytoplasm"/>
    <property type="evidence" value="ECO:0007669"/>
    <property type="project" value="TreeGrafter"/>
</dbReference>
<dbReference type="SUPFAM" id="SSF55729">
    <property type="entry name" value="Acyl-CoA N-acyltransferases (Nat)"/>
    <property type="match status" value="1"/>
</dbReference>
<protein>
    <recommendedName>
        <fullName evidence="3">N-acetyltransferase domain-containing protein</fullName>
    </recommendedName>
</protein>
<keyword evidence="2" id="KW-0012">Acyltransferase</keyword>
<dbReference type="RefSeq" id="XP_058306973.1">
    <property type="nucleotide sequence ID" value="XM_058454724.1"/>
</dbReference>
<reference evidence="4" key="1">
    <citation type="submission" date="2022-12" db="EMBL/GenBank/DDBJ databases">
        <authorList>
            <person name="Petersen C."/>
        </authorList>
    </citation>
    <scope>NUCLEOTIDE SEQUENCE</scope>
    <source>
        <strain evidence="4">IBT 15544</strain>
    </source>
</reference>
<evidence type="ECO:0000313" key="4">
    <source>
        <dbReference type="EMBL" id="KAJ5198545.1"/>
    </source>
</evidence>